<dbReference type="GeneID" id="37073415"/>
<dbReference type="Pfam" id="PF11913">
    <property type="entry name" value="DUF3431"/>
    <property type="match status" value="1"/>
</dbReference>
<dbReference type="OrthoDB" id="426718at2759"/>
<dbReference type="Proteomes" id="UP000248349">
    <property type="component" value="Unassembled WGS sequence"/>
</dbReference>
<dbReference type="EMBL" id="KZ821261">
    <property type="protein sequence ID" value="PYH41633.1"/>
    <property type="molecule type" value="Genomic_DNA"/>
</dbReference>
<sequence length="317" mass="36570">MLLRRQFRWPTRRTAAFGILALLVVSSLSWYLGGAGLFCARYFANYQSMTDGINPVHEQLSRYMTTYDNATNEIGLVLAARKHEGLTWVLEYCRDHGTIPFVYTTDANPAPHLLTPRTIRGREATAYLSFIIDYYDRLPSYTFFVHSDHDQWHNDLFGPHTGPILRNLRLEAVDARGYLNLRCEHEPGCPTSVQPWSPSNLDKRNRDIRAYFAEVYQILFDVPADQVPEQIGNVCCAQFAVSRARILQRPRSDYERMLRWADETKLTDSFGVGWVFEKIWHIIFGMEAIYCPRYEQCRCDAYGWCGPLVSGETLTAV</sequence>
<dbReference type="PANTHER" id="PTHR37490">
    <property type="entry name" value="EXPRESSED PROTEIN"/>
    <property type="match status" value="1"/>
</dbReference>
<organism evidence="1 2">
    <name type="scientific">Aspergillus saccharolyticus JOP 1030-1</name>
    <dbReference type="NCBI Taxonomy" id="1450539"/>
    <lineage>
        <taxon>Eukaryota</taxon>
        <taxon>Fungi</taxon>
        <taxon>Dikarya</taxon>
        <taxon>Ascomycota</taxon>
        <taxon>Pezizomycotina</taxon>
        <taxon>Eurotiomycetes</taxon>
        <taxon>Eurotiomycetidae</taxon>
        <taxon>Eurotiales</taxon>
        <taxon>Aspergillaceae</taxon>
        <taxon>Aspergillus</taxon>
        <taxon>Aspergillus subgen. Circumdati</taxon>
    </lineage>
</organism>
<reference evidence="1 2" key="1">
    <citation type="submission" date="2016-12" db="EMBL/GenBank/DDBJ databases">
        <title>The genomes of Aspergillus section Nigri reveals drivers in fungal speciation.</title>
        <authorList>
            <consortium name="DOE Joint Genome Institute"/>
            <person name="Vesth T.C."/>
            <person name="Nybo J."/>
            <person name="Theobald S."/>
            <person name="Brandl J."/>
            <person name="Frisvad J.C."/>
            <person name="Nielsen K.F."/>
            <person name="Lyhne E.K."/>
            <person name="Kogle M.E."/>
            <person name="Kuo A."/>
            <person name="Riley R."/>
            <person name="Clum A."/>
            <person name="Nolan M."/>
            <person name="Lipzen A."/>
            <person name="Salamov A."/>
            <person name="Henrissat B."/>
            <person name="Wiebenga A."/>
            <person name="De Vries R.P."/>
            <person name="Grigoriev I.V."/>
            <person name="Mortensen U.H."/>
            <person name="Andersen M.R."/>
            <person name="Baker S.E."/>
        </authorList>
    </citation>
    <scope>NUCLEOTIDE SEQUENCE [LARGE SCALE GENOMIC DNA]</scope>
    <source>
        <strain evidence="1 2">JOP 1030-1</strain>
    </source>
</reference>
<proteinExistence type="predicted"/>
<name>A0A318ZAA0_9EURO</name>
<dbReference type="PANTHER" id="PTHR37490:SF2">
    <property type="match status" value="1"/>
</dbReference>
<evidence type="ECO:0000313" key="1">
    <source>
        <dbReference type="EMBL" id="PYH41633.1"/>
    </source>
</evidence>
<dbReference type="InterPro" id="IPR021838">
    <property type="entry name" value="DUF3431"/>
</dbReference>
<gene>
    <name evidence="1" type="ORF">BP01DRAFT_305122</name>
</gene>
<accession>A0A318ZAA0</accession>
<keyword evidence="2" id="KW-1185">Reference proteome</keyword>
<evidence type="ECO:0000313" key="2">
    <source>
        <dbReference type="Proteomes" id="UP000248349"/>
    </source>
</evidence>
<dbReference type="AlphaFoldDB" id="A0A318ZAA0"/>
<dbReference type="RefSeq" id="XP_025427615.1">
    <property type="nucleotide sequence ID" value="XM_025572187.1"/>
</dbReference>
<dbReference type="STRING" id="1450539.A0A318ZAA0"/>
<protein>
    <submittedName>
        <fullName evidence="1">Uncharacterized protein</fullName>
    </submittedName>
</protein>